<dbReference type="Proteomes" id="UP001500037">
    <property type="component" value="Unassembled WGS sequence"/>
</dbReference>
<sequence length="147" mass="15827">MTRDLITVCLPPSDPDEVSAALTAAMAPFEYDGQPAGPGGEWQGEWDWWHVFGGDGENGLAVRPGCEDDRRLLRNPRWSDGSARPLRPARRCDGGPRGLLDLDADRSSVRGSNPHGHWTCSANGSRTARTGGPRPGPPSRRSRSSGL</sequence>
<evidence type="ECO:0000256" key="1">
    <source>
        <dbReference type="SAM" id="MobiDB-lite"/>
    </source>
</evidence>
<reference evidence="2 3" key="1">
    <citation type="journal article" date="2019" name="Int. J. Syst. Evol. Microbiol.">
        <title>The Global Catalogue of Microorganisms (GCM) 10K type strain sequencing project: providing services to taxonomists for standard genome sequencing and annotation.</title>
        <authorList>
            <consortium name="The Broad Institute Genomics Platform"/>
            <consortium name="The Broad Institute Genome Sequencing Center for Infectious Disease"/>
            <person name="Wu L."/>
            <person name="Ma J."/>
        </authorList>
    </citation>
    <scope>NUCLEOTIDE SEQUENCE [LARGE SCALE GENOMIC DNA]</scope>
    <source>
        <strain evidence="2 3">JCM 13004</strain>
    </source>
</reference>
<evidence type="ECO:0000313" key="3">
    <source>
        <dbReference type="Proteomes" id="UP001500037"/>
    </source>
</evidence>
<proteinExistence type="predicted"/>
<comment type="caution">
    <text evidence="2">The sequence shown here is derived from an EMBL/GenBank/DDBJ whole genome shotgun (WGS) entry which is preliminary data.</text>
</comment>
<evidence type="ECO:0000313" key="2">
    <source>
        <dbReference type="EMBL" id="GAA1245146.1"/>
    </source>
</evidence>
<name>A0ABN1WFV8_9ACTN</name>
<keyword evidence="3" id="KW-1185">Reference proteome</keyword>
<protein>
    <submittedName>
        <fullName evidence="2">Uncharacterized protein</fullName>
    </submittedName>
</protein>
<dbReference type="EMBL" id="BAAALF010000070">
    <property type="protein sequence ID" value="GAA1245146.1"/>
    <property type="molecule type" value="Genomic_DNA"/>
</dbReference>
<organism evidence="2 3">
    <name type="scientific">Kitasatospora nipponensis</name>
    <dbReference type="NCBI Taxonomy" id="258049"/>
    <lineage>
        <taxon>Bacteria</taxon>
        <taxon>Bacillati</taxon>
        <taxon>Actinomycetota</taxon>
        <taxon>Actinomycetes</taxon>
        <taxon>Kitasatosporales</taxon>
        <taxon>Streptomycetaceae</taxon>
        <taxon>Kitasatospora</taxon>
    </lineage>
</organism>
<gene>
    <name evidence="2" type="ORF">GCM10009665_39980</name>
</gene>
<feature type="region of interest" description="Disordered" evidence="1">
    <location>
        <begin position="71"/>
        <end position="147"/>
    </location>
</feature>
<accession>A0ABN1WFV8</accession>